<gene>
    <name evidence="2" type="ORF">ACJRO7_003667</name>
</gene>
<dbReference type="Proteomes" id="UP001634007">
    <property type="component" value="Unassembled WGS sequence"/>
</dbReference>
<evidence type="ECO:0000313" key="3">
    <source>
        <dbReference type="Proteomes" id="UP001634007"/>
    </source>
</evidence>
<dbReference type="InterPro" id="IPR039326">
    <property type="entry name" value="Patronus"/>
</dbReference>
<dbReference type="AlphaFoldDB" id="A0ABD3IXU5"/>
<keyword evidence="3" id="KW-1185">Reference proteome</keyword>
<dbReference type="PANTHER" id="PTHR35125">
    <property type="entry name" value="NEURON NAVIGATOR 1-LIKE-RELATED"/>
    <property type="match status" value="1"/>
</dbReference>
<organism evidence="2 3">
    <name type="scientific">Eucalyptus globulus</name>
    <name type="common">Tasmanian blue gum</name>
    <dbReference type="NCBI Taxonomy" id="34317"/>
    <lineage>
        <taxon>Eukaryota</taxon>
        <taxon>Viridiplantae</taxon>
        <taxon>Streptophyta</taxon>
        <taxon>Embryophyta</taxon>
        <taxon>Tracheophyta</taxon>
        <taxon>Spermatophyta</taxon>
        <taxon>Magnoliopsida</taxon>
        <taxon>eudicotyledons</taxon>
        <taxon>Gunneridae</taxon>
        <taxon>Pentapetalae</taxon>
        <taxon>rosids</taxon>
        <taxon>malvids</taxon>
        <taxon>Myrtales</taxon>
        <taxon>Myrtaceae</taxon>
        <taxon>Myrtoideae</taxon>
        <taxon>Eucalypteae</taxon>
        <taxon>Eucalyptus</taxon>
    </lineage>
</organism>
<reference evidence="2 3" key="1">
    <citation type="submission" date="2024-11" db="EMBL/GenBank/DDBJ databases">
        <title>Chromosome-level genome assembly of Eucalyptus globulus Labill. provides insights into its genome evolution.</title>
        <authorList>
            <person name="Li X."/>
        </authorList>
    </citation>
    <scope>NUCLEOTIDE SEQUENCE [LARGE SCALE GENOMIC DNA]</scope>
    <source>
        <strain evidence="2">CL2024</strain>
        <tissue evidence="2">Fresh tender leaves</tissue>
    </source>
</reference>
<protein>
    <submittedName>
        <fullName evidence="2">Uncharacterized protein</fullName>
    </submittedName>
</protein>
<dbReference type="EMBL" id="JBJKBG010000010">
    <property type="protein sequence ID" value="KAL3718575.1"/>
    <property type="molecule type" value="Genomic_DNA"/>
</dbReference>
<comment type="caution">
    <text evidence="2">The sequence shown here is derived from an EMBL/GenBank/DDBJ whole genome shotgun (WGS) entry which is preliminary data.</text>
</comment>
<evidence type="ECO:0000313" key="2">
    <source>
        <dbReference type="EMBL" id="KAL3718575.1"/>
    </source>
</evidence>
<feature type="region of interest" description="Disordered" evidence="1">
    <location>
        <begin position="13"/>
        <end position="72"/>
    </location>
</feature>
<sequence>MASRVTQGLLFVQDENQVARHKKSTVDGATRSSKTVSKKGEGGLGSRKALQDITNKSSLHPEASMKKKDPQKEEFNVAEEMFLHDHQKCIEAQQAAFNNFDLNLVLPGHDSVSTAERSEYEQAKAEVLHQQIRHLFFLFGHCKAHIAKHTLVRFTKFVVSYLKVLPLHCAYQ</sequence>
<feature type="compositionally biased region" description="Basic and acidic residues" evidence="1">
    <location>
        <begin position="63"/>
        <end position="72"/>
    </location>
</feature>
<dbReference type="PANTHER" id="PTHR35125:SF1">
    <property type="entry name" value="PROTEIN PATRONUS 2"/>
    <property type="match status" value="1"/>
</dbReference>
<proteinExistence type="predicted"/>
<name>A0ABD3IXU5_EUCGL</name>
<accession>A0ABD3IXU5</accession>
<evidence type="ECO:0000256" key="1">
    <source>
        <dbReference type="SAM" id="MobiDB-lite"/>
    </source>
</evidence>